<dbReference type="InterPro" id="IPR039891">
    <property type="entry name" value="VWA8"/>
</dbReference>
<evidence type="ECO:0000256" key="1">
    <source>
        <dbReference type="SAM" id="MobiDB-lite"/>
    </source>
</evidence>
<accession>A0A2R5G7G4</accession>
<feature type="region of interest" description="Disordered" evidence="1">
    <location>
        <begin position="591"/>
        <end position="650"/>
    </location>
</feature>
<gene>
    <name evidence="2" type="ORF">FCC1311_031632</name>
</gene>
<dbReference type="GO" id="GO:0005737">
    <property type="term" value="C:cytoplasm"/>
    <property type="evidence" value="ECO:0007669"/>
    <property type="project" value="TreeGrafter"/>
</dbReference>
<dbReference type="Proteomes" id="UP000241890">
    <property type="component" value="Unassembled WGS sequence"/>
</dbReference>
<dbReference type="EMBL" id="BEYU01000026">
    <property type="protein sequence ID" value="GBG26940.1"/>
    <property type="molecule type" value="Genomic_DNA"/>
</dbReference>
<dbReference type="InParanoid" id="A0A2R5G7G4"/>
<feature type="compositionally biased region" description="Basic and acidic residues" evidence="1">
    <location>
        <begin position="606"/>
        <end position="617"/>
    </location>
</feature>
<dbReference type="PANTHER" id="PTHR21610:SF9">
    <property type="entry name" value="VON WILLEBRAND FACTOR A DOMAIN-CONTAINING PROTEIN 8"/>
    <property type="match status" value="1"/>
</dbReference>
<feature type="region of interest" description="Disordered" evidence="1">
    <location>
        <begin position="396"/>
        <end position="438"/>
    </location>
</feature>
<protein>
    <submittedName>
        <fullName evidence="2">von Willebrand factor A domain-containing protein 8</fullName>
    </submittedName>
</protein>
<sequence length="961" mass="105679">MTITALGLRRRLRGGDGATRARRALSAWAGPCRVDKVSVDGRLYKGRVPNATKERFAPDQARLQHFTEERTRWQIPVQSSWQRAVDMACAAGGIHVLTESPIGVHSFWNLGPSAEAHGKTPSRSWLHLDEVLPYNANKPELAAFGSEELAMFLPNLRTLVFMSPNGGEVRVLNVPEMPNPFSTAHGAIDFGEEEAHSGGFFRHFFDHGSDKEKRRALKPRMLSGLAHQGLLVVDGGPLGTPCIDVLESMPDRSFPAMSRVHLPDGVLARNLVLCIRNLWLAEIEDLTADDKTPEAAWIARSEDASQPTGYAYNIQPIAKRKLSLQEALSSLDSLDFPGVAGAVMKSLETVDSDRAVAIHGARQHPTLAHPLAILQRVCEDPDDARTARLLTIPKMSTVDEEKDTSRGGQKMKNKTKGEKTKGQETNSLTSERVPDTPTQADVDFDLEQEVRLAQPLHHTSQVAMVLQAGSSRSDSSNKSSPKDGVVIRLVDEDRNLVKTITPVELRGTANENGNEDASLDWVTLAETNEGELVTMQRQGPHAVLRLYQVDHDAMTRDLAQWMEMHGLPSNATSATAVSIDNTGGGLLELSVQGGAGGLSANPPKVESPKHGKEDPENTPHVGGNTWAGGTGGSNTAGLGGRGGPYRLDKGHPVHQVTEAAKAEVDEATRQQARELNRKAFAERLQEIEMSEDEHDQYATFLSNVEQEISQLRVVLDAAEKKKQEREWLKNETFGELDDSKLVDCALGERLVYKRRGVRDPTPGEAQELPKRLLFLLDCSGSMYRFNSQDGRLRRECELAVMIMEALEPFADRYKYSIVGHSGESEAIQLVKFGNPPRTRKDRLRVCQHMIAHSQFCWSGDMTLEGTEAAIKAVDEEDADQKLVIVVSDANLRRYGIAASELGRRLIASPDVEAHALFIASFGEEAHRLQRELPPGRGHVLLDMGKLPSVFREILITNVVSP</sequence>
<dbReference type="AlphaFoldDB" id="A0A2R5G7G4"/>
<dbReference type="InterPro" id="IPR036465">
    <property type="entry name" value="vWFA_dom_sf"/>
</dbReference>
<proteinExistence type="predicted"/>
<dbReference type="SUPFAM" id="SSF53300">
    <property type="entry name" value="vWA-like"/>
    <property type="match status" value="1"/>
</dbReference>
<dbReference type="PANTHER" id="PTHR21610">
    <property type="entry name" value="VON WILLEBRAND FACTOR A DOMAIN-CONTAINING PROTEIN 8"/>
    <property type="match status" value="1"/>
</dbReference>
<feature type="compositionally biased region" description="Gly residues" evidence="1">
    <location>
        <begin position="625"/>
        <end position="643"/>
    </location>
</feature>
<dbReference type="OrthoDB" id="5186at2759"/>
<keyword evidence="3" id="KW-1185">Reference proteome</keyword>
<comment type="caution">
    <text evidence="2">The sequence shown here is derived from an EMBL/GenBank/DDBJ whole genome shotgun (WGS) entry which is preliminary data.</text>
</comment>
<evidence type="ECO:0000313" key="2">
    <source>
        <dbReference type="EMBL" id="GBG26940.1"/>
    </source>
</evidence>
<evidence type="ECO:0000313" key="3">
    <source>
        <dbReference type="Proteomes" id="UP000241890"/>
    </source>
</evidence>
<reference evidence="2 3" key="1">
    <citation type="submission" date="2017-12" db="EMBL/GenBank/DDBJ databases">
        <title>Sequencing, de novo assembly and annotation of complete genome of a new Thraustochytrid species, strain FCC1311.</title>
        <authorList>
            <person name="Sedici K."/>
            <person name="Godart F."/>
            <person name="Aiese Cigliano R."/>
            <person name="Sanseverino W."/>
            <person name="Barakat M."/>
            <person name="Ortet P."/>
            <person name="Marechal E."/>
            <person name="Cagnac O."/>
            <person name="Amato A."/>
        </authorList>
    </citation>
    <scope>NUCLEOTIDE SEQUENCE [LARGE SCALE GENOMIC DNA]</scope>
</reference>
<organism evidence="2 3">
    <name type="scientific">Hondaea fermentalgiana</name>
    <dbReference type="NCBI Taxonomy" id="2315210"/>
    <lineage>
        <taxon>Eukaryota</taxon>
        <taxon>Sar</taxon>
        <taxon>Stramenopiles</taxon>
        <taxon>Bigyra</taxon>
        <taxon>Labyrinthulomycetes</taxon>
        <taxon>Thraustochytrida</taxon>
        <taxon>Thraustochytriidae</taxon>
        <taxon>Hondaea</taxon>
    </lineage>
</organism>
<name>A0A2R5G7G4_9STRA</name>